<evidence type="ECO:0000259" key="3">
    <source>
        <dbReference type="PROSITE" id="PS50048"/>
    </source>
</evidence>
<proteinExistence type="predicted"/>
<feature type="compositionally biased region" description="Acidic residues" evidence="2">
    <location>
        <begin position="461"/>
        <end position="473"/>
    </location>
</feature>
<protein>
    <recommendedName>
        <fullName evidence="3">Zn(2)-C6 fungal-type domain-containing protein</fullName>
    </recommendedName>
</protein>
<dbReference type="CDD" id="cd00067">
    <property type="entry name" value="GAL4"/>
    <property type="match status" value="1"/>
</dbReference>
<keyword evidence="1" id="KW-0539">Nucleus</keyword>
<feature type="region of interest" description="Disordered" evidence="2">
    <location>
        <begin position="180"/>
        <end position="208"/>
    </location>
</feature>
<evidence type="ECO:0000256" key="1">
    <source>
        <dbReference type="ARBA" id="ARBA00023242"/>
    </source>
</evidence>
<keyword evidence="5" id="KW-1185">Reference proteome</keyword>
<name>A0A8H6NHQ7_9PEZI</name>
<dbReference type="GO" id="GO:0000981">
    <property type="term" value="F:DNA-binding transcription factor activity, RNA polymerase II-specific"/>
    <property type="evidence" value="ECO:0007669"/>
    <property type="project" value="InterPro"/>
</dbReference>
<gene>
    <name evidence="4" type="ORF">CPLU01_05811</name>
</gene>
<evidence type="ECO:0000313" key="4">
    <source>
        <dbReference type="EMBL" id="KAF6833015.1"/>
    </source>
</evidence>
<feature type="compositionally biased region" description="Acidic residues" evidence="2">
    <location>
        <begin position="184"/>
        <end position="199"/>
    </location>
</feature>
<dbReference type="InterPro" id="IPR036864">
    <property type="entry name" value="Zn2-C6_fun-type_DNA-bd_sf"/>
</dbReference>
<reference evidence="4" key="1">
    <citation type="journal article" date="2020" name="Phytopathology">
        <title>Genome Sequence Resources of Colletotrichum truncatum, C. plurivorum, C. musicola, and C. sojae: Four Species Pathogenic to Soybean (Glycine max).</title>
        <authorList>
            <person name="Rogerio F."/>
            <person name="Boufleur T.R."/>
            <person name="Ciampi-Guillardi M."/>
            <person name="Sukno S.A."/>
            <person name="Thon M.R."/>
            <person name="Massola Junior N.S."/>
            <person name="Baroncelli R."/>
        </authorList>
    </citation>
    <scope>NUCLEOTIDE SEQUENCE</scope>
    <source>
        <strain evidence="4">LFN00145</strain>
    </source>
</reference>
<dbReference type="AlphaFoldDB" id="A0A8H6NHQ7"/>
<dbReference type="SUPFAM" id="SSF57701">
    <property type="entry name" value="Zn2/Cys6 DNA-binding domain"/>
    <property type="match status" value="1"/>
</dbReference>
<dbReference type="InterPro" id="IPR001138">
    <property type="entry name" value="Zn2Cys6_DnaBD"/>
</dbReference>
<dbReference type="EMBL" id="WIGO01000063">
    <property type="protein sequence ID" value="KAF6833015.1"/>
    <property type="molecule type" value="Genomic_DNA"/>
</dbReference>
<dbReference type="GO" id="GO:0008270">
    <property type="term" value="F:zinc ion binding"/>
    <property type="evidence" value="ECO:0007669"/>
    <property type="project" value="InterPro"/>
</dbReference>
<accession>A0A8H6NHQ7</accession>
<sequence length="745" mass="83467">MSRTKPRRRLVTSHNFDVNNKVTDLLSLQTRSKRESQSKARPECITCKVRSLECDKRKPTCFRCEEADTICYRYDEDVPEVLLNYGWLHYLRERKKSRQKRAIEAFKRSFNKLVLNQFGENYPPTSSAKPEAAVGKGFEDLIIELRSQRESIFQGLRECDWRGVTKAVLEAKILGQARKPIQEPNDDERVDWPDWDSESDASAFTGAQSASTQSSLSRMVAYALREMLISLITEDADITRIYLAGLGDRLIGGKDITRALCSCSYLSFSFPPVLLHSQFEICQENISATIVHGPPSPDRELTPWSQQPFNMTKTKPDSTPLDPHGLTARSRFLFTGLYGGTCLCWSYQSGGFSTVGRGASLDGLAYASSTPPQRLRKLGEQLGERSNTEQQAYAKIIRRGASYIAEGVGRKHDPDFREMQPYMIEAPMTEEEKVWYVMRMIKESRRSATDQSTKTRKLDLDSESSGDDEDEPNTESILLRRMREDCGLDLFDDYVELGEGGLEDIQSSMGIRAVVTAPTPPQNHPWLRSPRAWLGSLLKAINGALGRPSNAGIPAPNSVGAPLPPPGSINPGQRQTLYLLCCIQAGDRGYGRRLHQALTPFLRNDGALFALLRSVYYANRKMKSRFTLRAVSEFGHCKMSIDFSDYASVDKHNNLCTSETSSACQCWPPQDLIGTEYTCAAGTSPGTSPAVGPNYLLHYFEHPEHLRPGQKLLIRYVPLKMGARLAAGEDEMKAGWGLYLRKDGT</sequence>
<organism evidence="4 5">
    <name type="scientific">Colletotrichum plurivorum</name>
    <dbReference type="NCBI Taxonomy" id="2175906"/>
    <lineage>
        <taxon>Eukaryota</taxon>
        <taxon>Fungi</taxon>
        <taxon>Dikarya</taxon>
        <taxon>Ascomycota</taxon>
        <taxon>Pezizomycotina</taxon>
        <taxon>Sordariomycetes</taxon>
        <taxon>Hypocreomycetidae</taxon>
        <taxon>Glomerellales</taxon>
        <taxon>Glomerellaceae</taxon>
        <taxon>Colletotrichum</taxon>
        <taxon>Colletotrichum orchidearum species complex</taxon>
    </lineage>
</organism>
<feature type="domain" description="Zn(2)-C6 fungal-type" evidence="3">
    <location>
        <begin position="43"/>
        <end position="71"/>
    </location>
</feature>
<evidence type="ECO:0000313" key="5">
    <source>
        <dbReference type="Proteomes" id="UP000654918"/>
    </source>
</evidence>
<comment type="caution">
    <text evidence="4">The sequence shown here is derived from an EMBL/GenBank/DDBJ whole genome shotgun (WGS) entry which is preliminary data.</text>
</comment>
<dbReference type="Proteomes" id="UP000654918">
    <property type="component" value="Unassembled WGS sequence"/>
</dbReference>
<dbReference type="PROSITE" id="PS50048">
    <property type="entry name" value="ZN2_CY6_FUNGAL_2"/>
    <property type="match status" value="1"/>
</dbReference>
<feature type="region of interest" description="Disordered" evidence="2">
    <location>
        <begin position="446"/>
        <end position="476"/>
    </location>
</feature>
<evidence type="ECO:0000256" key="2">
    <source>
        <dbReference type="SAM" id="MobiDB-lite"/>
    </source>
</evidence>